<protein>
    <recommendedName>
        <fullName evidence="3">HNH endonuclease</fullName>
    </recommendedName>
</protein>
<dbReference type="AlphaFoldDB" id="A0A3Q9C5V1"/>
<evidence type="ECO:0000313" key="2">
    <source>
        <dbReference type="Proteomes" id="UP000280197"/>
    </source>
</evidence>
<name>A0A3Q9C5V1_9ACTN</name>
<gene>
    <name evidence="1" type="ORF">EJC51_46375</name>
</gene>
<organism evidence="1 2">
    <name type="scientific">Streptomyces aquilus</name>
    <dbReference type="NCBI Taxonomy" id="2548456"/>
    <lineage>
        <taxon>Bacteria</taxon>
        <taxon>Bacillati</taxon>
        <taxon>Actinomycetota</taxon>
        <taxon>Actinomycetes</taxon>
        <taxon>Kitasatosporales</taxon>
        <taxon>Streptomycetaceae</taxon>
        <taxon>Streptomyces</taxon>
    </lineage>
</organism>
<dbReference type="Gene3D" id="1.10.30.50">
    <property type="match status" value="1"/>
</dbReference>
<sequence length="292" mass="32435">MWPLTPPSRSAPDVYRQCISNANAGNRAILDLYEDSVAQASTTYDQVCRDQQLHTLPGTAFRPPCPPLTDDAAKQHADLLENVYTQRLAGERGPGRPIYDELRASARRCPLCGIGMVTTLDHHLPKTKYQYLAVTPTNLLPACADCNKKKSNTAPVTTDEQTLHPYFDNIDQDIWLTATVTEQVPCTVQFAVTAPAHWPHALTRRVEGHFRAFGLGELYALQAGDQLVGFHHLFTELAQRGAETLRTHLTESADSQAAERRNHWQTAMYRALSLSTWFCSGGFISAPATNYV</sequence>
<evidence type="ECO:0000313" key="1">
    <source>
        <dbReference type="EMBL" id="AZP22819.1"/>
    </source>
</evidence>
<dbReference type="KEGG" id="saqu:EJC51_46375"/>
<accession>A0A3Q9C5V1</accession>
<dbReference type="EMBL" id="CP034463">
    <property type="protein sequence ID" value="AZP22819.1"/>
    <property type="molecule type" value="Genomic_DNA"/>
</dbReference>
<dbReference type="RefSeq" id="WP_126276618.1">
    <property type="nucleotide sequence ID" value="NZ_CP034463.1"/>
</dbReference>
<reference evidence="1 2" key="1">
    <citation type="submission" date="2018-12" db="EMBL/GenBank/DDBJ databases">
        <authorList>
            <person name="Li K."/>
        </authorList>
    </citation>
    <scope>NUCLEOTIDE SEQUENCE [LARGE SCALE GENOMIC DNA]</scope>
    <source>
        <strain evidence="2">CR22</strain>
    </source>
</reference>
<proteinExistence type="predicted"/>
<keyword evidence="2" id="KW-1185">Reference proteome</keyword>
<evidence type="ECO:0008006" key="3">
    <source>
        <dbReference type="Google" id="ProtNLM"/>
    </source>
</evidence>
<dbReference type="Proteomes" id="UP000280197">
    <property type="component" value="Chromosome"/>
</dbReference>